<feature type="compositionally biased region" description="Basic and acidic residues" evidence="1">
    <location>
        <begin position="415"/>
        <end position="426"/>
    </location>
</feature>
<evidence type="ECO:0008006" key="4">
    <source>
        <dbReference type="Google" id="ProtNLM"/>
    </source>
</evidence>
<proteinExistence type="predicted"/>
<dbReference type="Pfam" id="PF04860">
    <property type="entry name" value="Phage_portal"/>
    <property type="match status" value="1"/>
</dbReference>
<protein>
    <recommendedName>
        <fullName evidence="4">Phage portal protein</fullName>
    </recommendedName>
</protein>
<dbReference type="InterPro" id="IPR006944">
    <property type="entry name" value="Phage/GTA_portal"/>
</dbReference>
<feature type="region of interest" description="Disordered" evidence="1">
    <location>
        <begin position="366"/>
        <end position="426"/>
    </location>
</feature>
<sequence>MGFWSRLVGREERSVNALENPTVPLSAGAEEIFAFFGLLDQRGHLPPVTIDAALCVPAVLGAVTFMSRTMAALPLHTYAGTEKRDGDLAMLLNEAPNAEWSSFEWRRYMWQQIFTGGRGPCWIERIGTKPVAIWPMDPSLTTVARVRGRKIYRFEGREYPATDIIDVPFMLKVNQIDAYGPVNLGRKAIALAIAMNDFAATFFAGGGVPPLALEGPLPQGADAFKRAQADINRAIEMAKKAGTPFFGMPPGHTLKAIGIDPDKGQMTEARLFQIQEIARIWGLPPVFLQDLSRGTFANTEQQDLQLVKHLIGQWAKAFEDELNLKLFGQRRRSLKVKHNLDGLQRGDFKSRIEGLARAINTGQLMPDEARALEDRPPDPSGHGGKLYIQGATVPLGTAPSKIGHNGGPTLDDDGKDPADGGKSADD</sequence>
<dbReference type="NCBIfam" id="TIGR01537">
    <property type="entry name" value="portal_HK97"/>
    <property type="match status" value="1"/>
</dbReference>
<evidence type="ECO:0000313" key="2">
    <source>
        <dbReference type="EMBL" id="BBF70198.1"/>
    </source>
</evidence>
<accession>A0ABN5WJU8</accession>
<dbReference type="EMBL" id="AP018817">
    <property type="protein sequence ID" value="BBF70198.1"/>
    <property type="molecule type" value="Genomic_DNA"/>
</dbReference>
<dbReference type="InterPro" id="IPR006427">
    <property type="entry name" value="Portal_HK97"/>
</dbReference>
<gene>
    <name evidence="2" type="ORF">SBA_ch1_23980</name>
</gene>
<evidence type="ECO:0000256" key="1">
    <source>
        <dbReference type="SAM" id="MobiDB-lite"/>
    </source>
</evidence>
<keyword evidence="3" id="KW-1185">Reference proteome</keyword>
<dbReference type="RefSeq" id="WP_261934608.1">
    <property type="nucleotide sequence ID" value="NZ_AP018817.1"/>
</dbReference>
<feature type="compositionally biased region" description="Basic and acidic residues" evidence="1">
    <location>
        <begin position="367"/>
        <end position="377"/>
    </location>
</feature>
<reference evidence="2" key="1">
    <citation type="submission" date="2018-07" db="EMBL/GenBank/DDBJ databases">
        <title>Complete genome sequence of Sphingomonas bisphenolicum strain AO1, a bisphenol A degradative bacterium isolated from Japanese farm field.</title>
        <authorList>
            <person name="Murakami M."/>
            <person name="Koh M."/>
            <person name="Koba S."/>
            <person name="Matsumura Y."/>
        </authorList>
    </citation>
    <scope>NUCLEOTIDE SEQUENCE</scope>
    <source>
        <strain evidence="2">AO1</strain>
    </source>
</reference>
<evidence type="ECO:0000313" key="3">
    <source>
        <dbReference type="Proteomes" id="UP001059971"/>
    </source>
</evidence>
<name>A0ABN5WJU8_9SPHN</name>
<organism evidence="2 3">
    <name type="scientific">Sphingomonas bisphenolicum</name>
    <dbReference type="NCBI Taxonomy" id="296544"/>
    <lineage>
        <taxon>Bacteria</taxon>
        <taxon>Pseudomonadati</taxon>
        <taxon>Pseudomonadota</taxon>
        <taxon>Alphaproteobacteria</taxon>
        <taxon>Sphingomonadales</taxon>
        <taxon>Sphingomonadaceae</taxon>
        <taxon>Sphingomonas</taxon>
    </lineage>
</organism>
<dbReference type="Proteomes" id="UP001059971">
    <property type="component" value="Chromosome 1"/>
</dbReference>